<keyword evidence="2" id="KW-1185">Reference proteome</keyword>
<organism evidence="1 2">
    <name type="scientific">Allocoprobacillus halotolerans</name>
    <dbReference type="NCBI Taxonomy" id="2944914"/>
    <lineage>
        <taxon>Bacteria</taxon>
        <taxon>Bacillati</taxon>
        <taxon>Bacillota</taxon>
        <taxon>Erysipelotrichia</taxon>
        <taxon>Erysipelotrichales</taxon>
        <taxon>Erysipelotrichaceae</taxon>
        <taxon>Allocoprobacillus</taxon>
    </lineage>
</organism>
<sequence>MPPSLKPLDGHRPADVHETGTNIYYQIYQKFSIDNIKILLQTFDRITTKDTQTFLKAVSLKNKNISQFIQTYIK</sequence>
<name>A0ABY5HZW3_9FIRM</name>
<accession>A0ABY5HZW3</accession>
<evidence type="ECO:0000313" key="1">
    <source>
        <dbReference type="EMBL" id="UTY38618.1"/>
    </source>
</evidence>
<evidence type="ECO:0000313" key="2">
    <source>
        <dbReference type="Proteomes" id="UP001060112"/>
    </source>
</evidence>
<gene>
    <name evidence="1" type="ORF">NMU03_13475</name>
</gene>
<proteinExistence type="predicted"/>
<dbReference type="EMBL" id="CP101620">
    <property type="protein sequence ID" value="UTY38618.1"/>
    <property type="molecule type" value="Genomic_DNA"/>
</dbReference>
<reference evidence="1" key="1">
    <citation type="submission" date="2022-07" db="EMBL/GenBank/DDBJ databases">
        <title>Faecal culturing of patients with breast cancer.</title>
        <authorList>
            <person name="Teng N.M.Y."/>
            <person name="Kiu R."/>
            <person name="Evans R."/>
            <person name="Baker D.J."/>
            <person name="Zenner C."/>
            <person name="Robinson S.D."/>
            <person name="Hall L.J."/>
        </authorList>
    </citation>
    <scope>NUCLEOTIDE SEQUENCE</scope>
    <source>
        <strain evidence="1">LH1062</strain>
    </source>
</reference>
<dbReference type="RefSeq" id="WP_290139048.1">
    <property type="nucleotide sequence ID" value="NZ_CP101620.1"/>
</dbReference>
<dbReference type="Proteomes" id="UP001060112">
    <property type="component" value="Chromosome"/>
</dbReference>
<protein>
    <submittedName>
        <fullName evidence="1">Uncharacterized protein</fullName>
    </submittedName>
</protein>